<feature type="transmembrane region" description="Helical" evidence="1">
    <location>
        <begin position="59"/>
        <end position="83"/>
    </location>
</feature>
<evidence type="ECO:0000256" key="1">
    <source>
        <dbReference type="SAM" id="Phobius"/>
    </source>
</evidence>
<evidence type="ECO:0000313" key="3">
    <source>
        <dbReference type="Proteomes" id="UP001186944"/>
    </source>
</evidence>
<dbReference type="Proteomes" id="UP001186944">
    <property type="component" value="Unassembled WGS sequence"/>
</dbReference>
<keyword evidence="1" id="KW-0812">Transmembrane</keyword>
<proteinExistence type="predicted"/>
<dbReference type="AlphaFoldDB" id="A0AA88YR87"/>
<accession>A0AA88YR87</accession>
<evidence type="ECO:0000313" key="2">
    <source>
        <dbReference type="EMBL" id="KAK3102816.1"/>
    </source>
</evidence>
<comment type="caution">
    <text evidence="2">The sequence shown here is derived from an EMBL/GenBank/DDBJ whole genome shotgun (WGS) entry which is preliminary data.</text>
</comment>
<name>A0AA88YR87_PINIB</name>
<gene>
    <name evidence="2" type="ORF">FSP39_014097</name>
</gene>
<protein>
    <submittedName>
        <fullName evidence="2">Uncharacterized protein</fullName>
    </submittedName>
</protein>
<keyword evidence="3" id="KW-1185">Reference proteome</keyword>
<keyword evidence="1" id="KW-0472">Membrane</keyword>
<organism evidence="2 3">
    <name type="scientific">Pinctada imbricata</name>
    <name type="common">Atlantic pearl-oyster</name>
    <name type="synonym">Pinctada martensii</name>
    <dbReference type="NCBI Taxonomy" id="66713"/>
    <lineage>
        <taxon>Eukaryota</taxon>
        <taxon>Metazoa</taxon>
        <taxon>Spiralia</taxon>
        <taxon>Lophotrochozoa</taxon>
        <taxon>Mollusca</taxon>
        <taxon>Bivalvia</taxon>
        <taxon>Autobranchia</taxon>
        <taxon>Pteriomorphia</taxon>
        <taxon>Pterioida</taxon>
        <taxon>Pterioidea</taxon>
        <taxon>Pteriidae</taxon>
        <taxon>Pinctada</taxon>
    </lineage>
</organism>
<reference evidence="2" key="1">
    <citation type="submission" date="2019-08" db="EMBL/GenBank/DDBJ databases">
        <title>The improved chromosome-level genome for the pearl oyster Pinctada fucata martensii using PacBio sequencing and Hi-C.</title>
        <authorList>
            <person name="Zheng Z."/>
        </authorList>
    </citation>
    <scope>NUCLEOTIDE SEQUENCE</scope>
    <source>
        <strain evidence="2">ZZ-2019</strain>
        <tissue evidence="2">Adductor muscle</tissue>
    </source>
</reference>
<dbReference type="EMBL" id="VSWD01000005">
    <property type="protein sequence ID" value="KAK3102816.1"/>
    <property type="molecule type" value="Genomic_DNA"/>
</dbReference>
<sequence>MDCCVNCCNTTNNNNITEEELQEKLDKIRAILLVNKHNLSSTIRKRVSATDERVSSKGIGGAGAVILCTLVISIVAIDINSLVKMLLSNKKK</sequence>
<keyword evidence="1" id="KW-1133">Transmembrane helix</keyword>